<dbReference type="Proteomes" id="UP000007110">
    <property type="component" value="Unassembled WGS sequence"/>
</dbReference>
<dbReference type="OrthoDB" id="275457at2759"/>
<dbReference type="PANTHER" id="PTHR12126:SF11">
    <property type="entry name" value="NADH DEHYDROGENASE [UBIQUINONE] 1 ALPHA SUBCOMPLEX SUBUNIT 9, MITOCHONDRIAL"/>
    <property type="match status" value="1"/>
</dbReference>
<dbReference type="InterPro" id="IPR036291">
    <property type="entry name" value="NAD(P)-bd_dom_sf"/>
</dbReference>
<dbReference type="GO" id="GO:0006744">
    <property type="term" value="P:ubiquinone biosynthetic process"/>
    <property type="evidence" value="ECO:0000318"/>
    <property type="project" value="GO_Central"/>
</dbReference>
<feature type="domain" description="NAD-dependent epimerase/dehydratase" evidence="6">
    <location>
        <begin position="59"/>
        <end position="267"/>
    </location>
</feature>
<dbReference type="GeneID" id="581703"/>
<evidence type="ECO:0000313" key="7">
    <source>
        <dbReference type="EnsemblMetazoa" id="XP_030845015"/>
    </source>
</evidence>
<dbReference type="SUPFAM" id="SSF51735">
    <property type="entry name" value="NAD(P)-binding Rossmann-fold domains"/>
    <property type="match status" value="1"/>
</dbReference>
<evidence type="ECO:0000256" key="3">
    <source>
        <dbReference type="ARBA" id="ARBA00042000"/>
    </source>
</evidence>
<evidence type="ECO:0000256" key="4">
    <source>
        <dbReference type="ARBA" id="ARBA00043145"/>
    </source>
</evidence>
<dbReference type="InterPro" id="IPR001509">
    <property type="entry name" value="Epimerase_deHydtase"/>
</dbReference>
<dbReference type="InParanoid" id="A0A7M7P2W0"/>
<dbReference type="CTD" id="4704"/>
<sequence length="378" mass="42350">MAALAATKNSILGLPTLVIRSSASTVVCLQPHRSKATYHHSLVPKGRGGRSSFSGIVAAVFGGNGFLGKYIVNRLGREGSQVVVPHRCDEYYVQPMKLMGDLGQIMFRQYNLRQHDLIRDIVGNCTVVVNLLSKDYETRHFTFEDINIEAPRNLAKICKEAGVPRLIHVSALGADMASPAKFLRTKAAGERVVREEFPEAVIVRPAQMFGREDRFFNHFANQRFFGGVPLFPSARRVVKRPVYVSDVAQAIMSIINEKEADGKTYELAGPNGYLLTDLVDFIYRVTRRPYIRYPVPRPILRLIASGFELTPFDPFLTRDMLELQHTTDVVQSGMPGLEDLNVTPTTVEYAAIRGLRRHRSDRYFDLGIDEVEGPVIAK</sequence>
<reference evidence="7" key="2">
    <citation type="submission" date="2021-01" db="UniProtKB">
        <authorList>
            <consortium name="EnsemblMetazoa"/>
        </authorList>
    </citation>
    <scope>IDENTIFICATION</scope>
</reference>
<evidence type="ECO:0000259" key="6">
    <source>
        <dbReference type="Pfam" id="PF01370"/>
    </source>
</evidence>
<dbReference type="Pfam" id="PF01370">
    <property type="entry name" value="Epimerase"/>
    <property type="match status" value="1"/>
</dbReference>
<dbReference type="GO" id="GO:0044877">
    <property type="term" value="F:protein-containing complex binding"/>
    <property type="evidence" value="ECO:0000318"/>
    <property type="project" value="GO_Central"/>
</dbReference>
<keyword evidence="8" id="KW-1185">Reference proteome</keyword>
<dbReference type="FunFam" id="3.40.50.720:FF:001176">
    <property type="entry name" value="NADH dehydrogenase [ubiquinone] 1 alpha subcomplex subunit 9, mitochondrial"/>
    <property type="match status" value="1"/>
</dbReference>
<dbReference type="CDD" id="cd05271">
    <property type="entry name" value="NDUFA9_like_SDR_a"/>
    <property type="match status" value="1"/>
</dbReference>
<evidence type="ECO:0000256" key="1">
    <source>
        <dbReference type="ARBA" id="ARBA00038501"/>
    </source>
</evidence>
<dbReference type="OMA" id="PEDQFTN"/>
<comment type="similarity">
    <text evidence="1">Belongs to the complex I NDUFA9 subunit family.</text>
</comment>
<evidence type="ECO:0000256" key="5">
    <source>
        <dbReference type="ARBA" id="ARBA00046455"/>
    </source>
</evidence>
<organism evidence="7 8">
    <name type="scientific">Strongylocentrotus purpuratus</name>
    <name type="common">Purple sea urchin</name>
    <dbReference type="NCBI Taxonomy" id="7668"/>
    <lineage>
        <taxon>Eukaryota</taxon>
        <taxon>Metazoa</taxon>
        <taxon>Echinodermata</taxon>
        <taxon>Eleutherozoa</taxon>
        <taxon>Echinozoa</taxon>
        <taxon>Echinoidea</taxon>
        <taxon>Euechinoidea</taxon>
        <taxon>Echinacea</taxon>
        <taxon>Camarodonta</taxon>
        <taxon>Echinidea</taxon>
        <taxon>Strongylocentrotidae</taxon>
        <taxon>Strongylocentrotus</taxon>
    </lineage>
</organism>
<protein>
    <recommendedName>
        <fullName evidence="2">NADH dehydrogenase [ubiquinone] 1 alpha subcomplex subunit 9, mitochondrial</fullName>
    </recommendedName>
    <alternativeName>
        <fullName evidence="4">Complex I-39kD</fullName>
    </alternativeName>
    <alternativeName>
        <fullName evidence="3">NADH-ubiquinone oxidoreductase 39 kDa subunit</fullName>
    </alternativeName>
</protein>
<reference evidence="8" key="1">
    <citation type="submission" date="2015-02" db="EMBL/GenBank/DDBJ databases">
        <title>Genome sequencing for Strongylocentrotus purpuratus.</title>
        <authorList>
            <person name="Murali S."/>
            <person name="Liu Y."/>
            <person name="Vee V."/>
            <person name="English A."/>
            <person name="Wang M."/>
            <person name="Skinner E."/>
            <person name="Han Y."/>
            <person name="Muzny D.M."/>
            <person name="Worley K.C."/>
            <person name="Gibbs R.A."/>
        </authorList>
    </citation>
    <scope>NUCLEOTIDE SEQUENCE</scope>
</reference>
<evidence type="ECO:0000313" key="8">
    <source>
        <dbReference type="Proteomes" id="UP000007110"/>
    </source>
</evidence>
<dbReference type="RefSeq" id="XP_030845015.1">
    <property type="nucleotide sequence ID" value="XM_030989155.1"/>
</dbReference>
<evidence type="ECO:0000256" key="2">
    <source>
        <dbReference type="ARBA" id="ARBA00040720"/>
    </source>
</evidence>
<comment type="subunit">
    <text evidence="5">Complex I is composed of 45 different subunits. This a component of the hydrophobic protein fraction. Interacts with BLOC1S1. Interacts with SLC2A4. Interacts with CLOCK. Interacts with RAB5IF.</text>
</comment>
<dbReference type="GO" id="GO:0005739">
    <property type="term" value="C:mitochondrion"/>
    <property type="evidence" value="ECO:0000318"/>
    <property type="project" value="GO_Central"/>
</dbReference>
<proteinExistence type="inferred from homology"/>
<dbReference type="PANTHER" id="PTHR12126">
    <property type="entry name" value="NADH-UBIQUINONE OXIDOREDUCTASE 39 KDA SUBUNIT-RELATED"/>
    <property type="match status" value="1"/>
</dbReference>
<accession>A0A7M7P2W0</accession>
<dbReference type="EnsemblMetazoa" id="XM_030989155">
    <property type="protein sequence ID" value="XP_030845015"/>
    <property type="gene ID" value="LOC581703"/>
</dbReference>
<name>A0A7M7P2W0_STRPU</name>
<dbReference type="InterPro" id="IPR051207">
    <property type="entry name" value="ComplexI_NDUFA9_subunit"/>
</dbReference>
<dbReference type="KEGG" id="spu:581703"/>
<dbReference type="Gene3D" id="3.40.50.720">
    <property type="entry name" value="NAD(P)-binding Rossmann-like Domain"/>
    <property type="match status" value="1"/>
</dbReference>
<dbReference type="FunCoup" id="A0A7M7P2W0">
    <property type="interactions" value="2233"/>
</dbReference>
<dbReference type="AlphaFoldDB" id="A0A7M7P2W0"/>